<proteinExistence type="inferred from homology"/>
<reference evidence="5 6" key="1">
    <citation type="journal article" date="2016" name="Nat. Commun.">
        <title>Thousands of microbial genomes shed light on interconnected biogeochemical processes in an aquifer system.</title>
        <authorList>
            <person name="Anantharaman K."/>
            <person name="Brown C.T."/>
            <person name="Hug L.A."/>
            <person name="Sharon I."/>
            <person name="Castelle C.J."/>
            <person name="Probst A.J."/>
            <person name="Thomas B.C."/>
            <person name="Singh A."/>
            <person name="Wilkins M.J."/>
            <person name="Karaoz U."/>
            <person name="Brodie E.L."/>
            <person name="Williams K.H."/>
            <person name="Hubbard S.S."/>
            <person name="Banfield J.F."/>
        </authorList>
    </citation>
    <scope>NUCLEOTIDE SEQUENCE [LARGE SCALE GENOMIC DNA]</scope>
</reference>
<dbReference type="GO" id="GO:0016757">
    <property type="term" value="F:glycosyltransferase activity"/>
    <property type="evidence" value="ECO:0007669"/>
    <property type="project" value="UniProtKB-KW"/>
</dbReference>
<evidence type="ECO:0000256" key="2">
    <source>
        <dbReference type="ARBA" id="ARBA00022676"/>
    </source>
</evidence>
<accession>A0A1F5IA94</accession>
<evidence type="ECO:0000313" key="5">
    <source>
        <dbReference type="EMBL" id="OGE13296.1"/>
    </source>
</evidence>
<dbReference type="InterPro" id="IPR001173">
    <property type="entry name" value="Glyco_trans_2-like"/>
</dbReference>
<gene>
    <name evidence="5" type="ORF">A3G14_05440</name>
</gene>
<name>A0A1F5IA94_9BACT</name>
<dbReference type="Proteomes" id="UP000177300">
    <property type="component" value="Unassembled WGS sequence"/>
</dbReference>
<dbReference type="Gene3D" id="3.90.550.10">
    <property type="entry name" value="Spore Coat Polysaccharide Biosynthesis Protein SpsA, Chain A"/>
    <property type="match status" value="1"/>
</dbReference>
<dbReference type="PANTHER" id="PTHR43685:SF5">
    <property type="entry name" value="GLYCOSYLTRANSFERASE EPSE-RELATED"/>
    <property type="match status" value="1"/>
</dbReference>
<dbReference type="EMBL" id="MFBY01000038">
    <property type="protein sequence ID" value="OGE13296.1"/>
    <property type="molecule type" value="Genomic_DNA"/>
</dbReference>
<organism evidence="5 6">
    <name type="scientific">Candidatus Curtissbacteria bacterium RIFCSPLOWO2_12_FULL_38_9</name>
    <dbReference type="NCBI Taxonomy" id="1797735"/>
    <lineage>
        <taxon>Bacteria</taxon>
        <taxon>Candidatus Curtissiibacteriota</taxon>
    </lineage>
</organism>
<dbReference type="InterPro" id="IPR029044">
    <property type="entry name" value="Nucleotide-diphossugar_trans"/>
</dbReference>
<keyword evidence="3" id="KW-0808">Transferase</keyword>
<dbReference type="SUPFAM" id="SSF53448">
    <property type="entry name" value="Nucleotide-diphospho-sugar transferases"/>
    <property type="match status" value="1"/>
</dbReference>
<evidence type="ECO:0000256" key="3">
    <source>
        <dbReference type="ARBA" id="ARBA00022679"/>
    </source>
</evidence>
<dbReference type="InterPro" id="IPR050834">
    <property type="entry name" value="Glycosyltransf_2"/>
</dbReference>
<protein>
    <recommendedName>
        <fullName evidence="4">Glycosyltransferase 2-like domain-containing protein</fullName>
    </recommendedName>
</protein>
<evidence type="ECO:0000256" key="1">
    <source>
        <dbReference type="ARBA" id="ARBA00006739"/>
    </source>
</evidence>
<comment type="caution">
    <text evidence="5">The sequence shown here is derived from an EMBL/GenBank/DDBJ whole genome shotgun (WGS) entry which is preliminary data.</text>
</comment>
<feature type="domain" description="Glycosyltransferase 2-like" evidence="4">
    <location>
        <begin position="10"/>
        <end position="175"/>
    </location>
</feature>
<comment type="similarity">
    <text evidence="1">Belongs to the glycosyltransferase 2 family.</text>
</comment>
<evidence type="ECO:0000313" key="6">
    <source>
        <dbReference type="Proteomes" id="UP000177300"/>
    </source>
</evidence>
<dbReference type="AlphaFoldDB" id="A0A1F5IA94"/>
<sequence>MKKLLNHKISVIMSVHNGIPRLREAVESILNQTFKNFEFIIVDDASTDDSWKYLKSIKDKQSLRSSQVAGLKRIKLIKNKKNLGLAISLNKALKFAKGNYIARMDADDISLPKRFEEQVKFFKKHPSVDICGTWVNLIDDVGKIIGEKKYPISDKEIKKSLAWYPPIIHPTLMARSQVFNSLKGYDPSFDMAEDYELLLRAKEKFIMANIPQKLLLWRLWNKRRSRRSMHELDKIDLRIKIEALKRGYFGPAYLLIIVKKFLTTYLLPLPLKLAIAKFTKLA</sequence>
<dbReference type="Pfam" id="PF00535">
    <property type="entry name" value="Glycos_transf_2"/>
    <property type="match status" value="1"/>
</dbReference>
<dbReference type="PANTHER" id="PTHR43685">
    <property type="entry name" value="GLYCOSYLTRANSFERASE"/>
    <property type="match status" value="1"/>
</dbReference>
<keyword evidence="2" id="KW-0328">Glycosyltransferase</keyword>
<evidence type="ECO:0000259" key="4">
    <source>
        <dbReference type="Pfam" id="PF00535"/>
    </source>
</evidence>